<dbReference type="Pfam" id="PF10277">
    <property type="entry name" value="Frag1"/>
    <property type="match status" value="1"/>
</dbReference>
<feature type="transmembrane region" description="Helical" evidence="1">
    <location>
        <begin position="228"/>
        <end position="246"/>
    </location>
</feature>
<proteinExistence type="predicted"/>
<dbReference type="GeneID" id="55968069"/>
<keyword evidence="4" id="KW-1185">Reference proteome</keyword>
<feature type="transmembrane region" description="Helical" evidence="1">
    <location>
        <begin position="33"/>
        <end position="55"/>
    </location>
</feature>
<dbReference type="RefSeq" id="XP_035320084.1">
    <property type="nucleotide sequence ID" value="XM_035463820.1"/>
</dbReference>
<keyword evidence="1" id="KW-0812">Transmembrane</keyword>
<comment type="caution">
    <text evidence="3">The sequence shown here is derived from an EMBL/GenBank/DDBJ whole genome shotgun (WGS) entry which is preliminary data.</text>
</comment>
<protein>
    <recommendedName>
        <fullName evidence="2">CWH43-like N-terminal domain-containing protein</fullName>
    </recommendedName>
</protein>
<dbReference type="OrthoDB" id="10032492at2759"/>
<name>A0A9P4YTB1_9HYPO</name>
<dbReference type="InterPro" id="IPR019402">
    <property type="entry name" value="CWH43_N"/>
</dbReference>
<feature type="domain" description="CWH43-like N-terminal" evidence="2">
    <location>
        <begin position="32"/>
        <end position="241"/>
    </location>
</feature>
<dbReference type="AlphaFoldDB" id="A0A9P4YTB1"/>
<reference evidence="3" key="1">
    <citation type="submission" date="2020-03" db="EMBL/GenBank/DDBJ databases">
        <title>Site-based positive gene gene selection in Geosmithia morbida across the United States reveals a broad range of putative effectors and factors for local host and environmental adapation.</title>
        <authorList>
            <person name="Onufrak A."/>
            <person name="Murdoch R.W."/>
            <person name="Gazis R."/>
            <person name="Huff M."/>
            <person name="Staton M."/>
            <person name="Klingeman W."/>
            <person name="Hadziabdic D."/>
        </authorList>
    </citation>
    <scope>NUCLEOTIDE SEQUENCE</scope>
    <source>
        <strain evidence="3">1262</strain>
    </source>
</reference>
<feature type="transmembrane region" description="Helical" evidence="1">
    <location>
        <begin position="75"/>
        <end position="102"/>
    </location>
</feature>
<organism evidence="3 4">
    <name type="scientific">Geosmithia morbida</name>
    <dbReference type="NCBI Taxonomy" id="1094350"/>
    <lineage>
        <taxon>Eukaryota</taxon>
        <taxon>Fungi</taxon>
        <taxon>Dikarya</taxon>
        <taxon>Ascomycota</taxon>
        <taxon>Pezizomycotina</taxon>
        <taxon>Sordariomycetes</taxon>
        <taxon>Hypocreomycetidae</taxon>
        <taxon>Hypocreales</taxon>
        <taxon>Bionectriaceae</taxon>
        <taxon>Geosmithia</taxon>
    </lineage>
</organism>
<evidence type="ECO:0000313" key="4">
    <source>
        <dbReference type="Proteomes" id="UP000749293"/>
    </source>
</evidence>
<evidence type="ECO:0000256" key="1">
    <source>
        <dbReference type="SAM" id="Phobius"/>
    </source>
</evidence>
<sequence>MDVTTASTSSTTDTVSPLQVGVFYRHASRRLHYFPALASVSWFGTLTALLVRWLWLGRPRYPGQANPTVPFISDIAAFQFKPVFVVGCSVTAVCFVGTVYAVHHVRYAPSFYGLVDDAPWRKTLSGVATVSGLAAGTCLLLLSVFDTFEEHQKHLWLLAGTFGGLAVSSVATEAVWWDETWRAARFPGLRKWCIANNILVACIAGVGMAFLVFLLTDYNGRAGLLEWTLTYLGSIWLGTFTGYIQFRERGGVATAGQDVDAERQPLLVADDGGG</sequence>
<feature type="transmembrane region" description="Helical" evidence="1">
    <location>
        <begin position="198"/>
        <end position="216"/>
    </location>
</feature>
<dbReference type="EMBL" id="JAANYQ010000012">
    <property type="protein sequence ID" value="KAF4121432.1"/>
    <property type="molecule type" value="Genomic_DNA"/>
</dbReference>
<evidence type="ECO:0000259" key="2">
    <source>
        <dbReference type="Pfam" id="PF10277"/>
    </source>
</evidence>
<dbReference type="Proteomes" id="UP000749293">
    <property type="component" value="Unassembled WGS sequence"/>
</dbReference>
<feature type="transmembrane region" description="Helical" evidence="1">
    <location>
        <begin position="123"/>
        <end position="143"/>
    </location>
</feature>
<keyword evidence="1" id="KW-0472">Membrane</keyword>
<feature type="transmembrane region" description="Helical" evidence="1">
    <location>
        <begin position="155"/>
        <end position="177"/>
    </location>
</feature>
<accession>A0A9P4YTB1</accession>
<gene>
    <name evidence="3" type="ORF">GMORB2_1839</name>
</gene>
<evidence type="ECO:0000313" key="3">
    <source>
        <dbReference type="EMBL" id="KAF4121432.1"/>
    </source>
</evidence>
<keyword evidence="1" id="KW-1133">Transmembrane helix</keyword>